<dbReference type="PANTHER" id="PTHR43201">
    <property type="entry name" value="ACYL-COA SYNTHETASE"/>
    <property type="match status" value="1"/>
</dbReference>
<dbReference type="InterPro" id="IPR042099">
    <property type="entry name" value="ANL_N_sf"/>
</dbReference>
<dbReference type="Gene3D" id="3.30.300.30">
    <property type="match status" value="1"/>
</dbReference>
<organism evidence="2 3">
    <name type="scientific">Flavivirga rizhaonensis</name>
    <dbReference type="NCBI Taxonomy" id="2559571"/>
    <lineage>
        <taxon>Bacteria</taxon>
        <taxon>Pseudomonadati</taxon>
        <taxon>Bacteroidota</taxon>
        <taxon>Flavobacteriia</taxon>
        <taxon>Flavobacteriales</taxon>
        <taxon>Flavobacteriaceae</taxon>
        <taxon>Flavivirga</taxon>
    </lineage>
</organism>
<name>A0A4V3P559_9FLAO</name>
<dbReference type="Pfam" id="PF00501">
    <property type="entry name" value="AMP-binding"/>
    <property type="match status" value="1"/>
</dbReference>
<dbReference type="GO" id="GO:0031956">
    <property type="term" value="F:medium-chain fatty acid-CoA ligase activity"/>
    <property type="evidence" value="ECO:0007669"/>
    <property type="project" value="TreeGrafter"/>
</dbReference>
<comment type="caution">
    <text evidence="2">The sequence shown here is derived from an EMBL/GenBank/DDBJ whole genome shotgun (WGS) entry which is preliminary data.</text>
</comment>
<dbReference type="PROSITE" id="PS00455">
    <property type="entry name" value="AMP_BINDING"/>
    <property type="match status" value="1"/>
</dbReference>
<dbReference type="Proteomes" id="UP000307602">
    <property type="component" value="Unassembled WGS sequence"/>
</dbReference>
<sequence>MTPNYNKVHNRFKLNGVHYTYEDLMEVAYSFVKEGVPYEVSIGEFLLDWLDINDSIIVNTSGSTGEPKPISISKQAMVNSAIATGDFFNLEPGDRALHCLPSNFIAGKMMLVRAMILGLELDLIEPNSQPNFNTKTSYNFCAMIPLQLQNSLNSCDRIKTVIVGGASVSNSLKDKIQNLSSSIYETYGMTETVTHIAVKKINNFNKEKGCHVELAEASCFQTLPNISISQDERDCLIIDAPKLSKDKIITNDIVKCLSENEFEWLGRYDNVINSGGLKLFPEKIEAKLQDKIKERFYIASSAHESLGEQPILVLESDSTKLDEAVFSDLDKFEKPKEIYAIERFIEASSGKIQRKKTLELLNLLA</sequence>
<dbReference type="InterPro" id="IPR045851">
    <property type="entry name" value="AMP-bd_C_sf"/>
</dbReference>
<keyword evidence="2" id="KW-0436">Ligase</keyword>
<protein>
    <submittedName>
        <fullName evidence="2">O-succinylbenzoic acid--CoA ligase</fullName>
    </submittedName>
</protein>
<accession>A0A4V3P559</accession>
<gene>
    <name evidence="2" type="ORF">EM932_04305</name>
</gene>
<feature type="domain" description="AMP-dependent synthetase/ligase" evidence="1">
    <location>
        <begin position="57"/>
        <end position="200"/>
    </location>
</feature>
<dbReference type="RefSeq" id="WP_135875855.1">
    <property type="nucleotide sequence ID" value="NZ_SRSO01000004.1"/>
</dbReference>
<dbReference type="OrthoDB" id="8870348at2"/>
<dbReference type="SUPFAM" id="SSF56801">
    <property type="entry name" value="Acetyl-CoA synthetase-like"/>
    <property type="match status" value="1"/>
</dbReference>
<keyword evidence="3" id="KW-1185">Reference proteome</keyword>
<dbReference type="AlphaFoldDB" id="A0A4V3P559"/>
<dbReference type="InterPro" id="IPR020845">
    <property type="entry name" value="AMP-binding_CS"/>
</dbReference>
<dbReference type="InterPro" id="IPR000873">
    <property type="entry name" value="AMP-dep_synth/lig_dom"/>
</dbReference>
<dbReference type="Gene3D" id="3.40.50.12780">
    <property type="entry name" value="N-terminal domain of ligase-like"/>
    <property type="match status" value="1"/>
</dbReference>
<evidence type="ECO:0000313" key="2">
    <source>
        <dbReference type="EMBL" id="TGV04024.1"/>
    </source>
</evidence>
<proteinExistence type="predicted"/>
<evidence type="ECO:0000313" key="3">
    <source>
        <dbReference type="Proteomes" id="UP000307602"/>
    </source>
</evidence>
<dbReference type="GO" id="GO:0006631">
    <property type="term" value="P:fatty acid metabolic process"/>
    <property type="evidence" value="ECO:0007669"/>
    <property type="project" value="TreeGrafter"/>
</dbReference>
<evidence type="ECO:0000259" key="1">
    <source>
        <dbReference type="Pfam" id="PF00501"/>
    </source>
</evidence>
<dbReference type="EMBL" id="SRSO01000004">
    <property type="protein sequence ID" value="TGV04024.1"/>
    <property type="molecule type" value="Genomic_DNA"/>
</dbReference>
<reference evidence="2 3" key="1">
    <citation type="submission" date="2019-04" db="EMBL/GenBank/DDBJ databases">
        <authorList>
            <person name="Liu A."/>
        </authorList>
    </citation>
    <scope>NUCLEOTIDE SEQUENCE [LARGE SCALE GENOMIC DNA]</scope>
    <source>
        <strain evidence="2 3">RZ03</strain>
    </source>
</reference>
<dbReference type="PANTHER" id="PTHR43201:SF32">
    <property type="entry name" value="2-SUCCINYLBENZOATE--COA LIGASE, CHLOROPLASTIC_PEROXISOMAL"/>
    <property type="match status" value="1"/>
</dbReference>